<dbReference type="Proteomes" id="UP000000591">
    <property type="component" value="Chromosome V"/>
</dbReference>
<dbReference type="KEGG" id="ago:AGOS_AEL304C"/>
<evidence type="ECO:0000313" key="3">
    <source>
        <dbReference type="Proteomes" id="UP000000591"/>
    </source>
</evidence>
<proteinExistence type="predicted"/>
<dbReference type="GO" id="GO:0005737">
    <property type="term" value="C:cytoplasm"/>
    <property type="evidence" value="ECO:0000318"/>
    <property type="project" value="GO_Central"/>
</dbReference>
<feature type="chain" id="PRO_5004285709" evidence="1">
    <location>
        <begin position="19"/>
        <end position="303"/>
    </location>
</feature>
<keyword evidence="3" id="KW-1185">Reference proteome</keyword>
<keyword evidence="1" id="KW-0732">Signal</keyword>
<dbReference type="CDD" id="cd07067">
    <property type="entry name" value="HP_PGM_like"/>
    <property type="match status" value="1"/>
</dbReference>
<dbReference type="Pfam" id="PF00300">
    <property type="entry name" value="His_Phos_1"/>
    <property type="match status" value="1"/>
</dbReference>
<dbReference type="InterPro" id="IPR013078">
    <property type="entry name" value="His_Pase_superF_clade-1"/>
</dbReference>
<gene>
    <name evidence="2" type="ORF">AGOS_AEL304C</name>
</gene>
<dbReference type="InterPro" id="IPR029033">
    <property type="entry name" value="His_PPase_superfam"/>
</dbReference>
<dbReference type="SUPFAM" id="SSF53254">
    <property type="entry name" value="Phosphoglycerate mutase-like"/>
    <property type="match status" value="1"/>
</dbReference>
<dbReference type="InParanoid" id="Q758Q7"/>
<dbReference type="GO" id="GO:0016791">
    <property type="term" value="F:phosphatase activity"/>
    <property type="evidence" value="ECO:0000318"/>
    <property type="project" value="GO_Central"/>
</dbReference>
<dbReference type="InterPro" id="IPR050275">
    <property type="entry name" value="PGM_Phosphatase"/>
</dbReference>
<reference evidence="3" key="2">
    <citation type="journal article" date="2013" name="G3 (Bethesda)">
        <title>Genomes of Ashbya fungi isolated from insects reveal four mating-type loci, numerous translocations, lack of transposons, and distinct gene duplications.</title>
        <authorList>
            <person name="Dietrich F.S."/>
            <person name="Voegeli S."/>
            <person name="Kuo S."/>
            <person name="Philippsen P."/>
        </authorList>
    </citation>
    <scope>GENOME REANNOTATION</scope>
    <source>
        <strain evidence="3">ATCC 10895 / CBS 109.51 / FGSC 9923 / NRRL Y-1056</strain>
    </source>
</reference>
<accession>Q758Q7</accession>
<evidence type="ECO:0000313" key="2">
    <source>
        <dbReference type="EMBL" id="AAS52380.1"/>
    </source>
</evidence>
<dbReference type="OMA" id="NWVDARL"/>
<dbReference type="Gene3D" id="3.40.50.1240">
    <property type="entry name" value="Phosphoglycerate mutase-like"/>
    <property type="match status" value="1"/>
</dbReference>
<protein>
    <submittedName>
        <fullName evidence="2">AEL304Cp</fullName>
    </submittedName>
</protein>
<dbReference type="HOGENOM" id="CLU_039184_0_0_1"/>
<name>Q758Q7_EREGS</name>
<evidence type="ECO:0000256" key="1">
    <source>
        <dbReference type="SAM" id="SignalP"/>
    </source>
</evidence>
<dbReference type="eggNOG" id="KOG4754">
    <property type="taxonomic scope" value="Eukaryota"/>
</dbReference>
<organism evidence="2 3">
    <name type="scientific">Eremothecium gossypii (strain ATCC 10895 / CBS 109.51 / FGSC 9923 / NRRL Y-1056)</name>
    <name type="common">Yeast</name>
    <name type="synonym">Ashbya gossypii</name>
    <dbReference type="NCBI Taxonomy" id="284811"/>
    <lineage>
        <taxon>Eukaryota</taxon>
        <taxon>Fungi</taxon>
        <taxon>Dikarya</taxon>
        <taxon>Ascomycota</taxon>
        <taxon>Saccharomycotina</taxon>
        <taxon>Saccharomycetes</taxon>
        <taxon>Saccharomycetales</taxon>
        <taxon>Saccharomycetaceae</taxon>
        <taxon>Eremothecium</taxon>
    </lineage>
</organism>
<reference evidence="2 3" key="1">
    <citation type="journal article" date="2004" name="Science">
        <title>The Ashbya gossypii genome as a tool for mapping the ancient Saccharomyces cerevisiae genome.</title>
        <authorList>
            <person name="Dietrich F.S."/>
            <person name="Voegeli S."/>
            <person name="Brachat S."/>
            <person name="Lerch A."/>
            <person name="Gates K."/>
            <person name="Steiner S."/>
            <person name="Mohr C."/>
            <person name="Pohlmann R."/>
            <person name="Luedi P."/>
            <person name="Choi S."/>
            <person name="Wing R.A."/>
            <person name="Flavier A."/>
            <person name="Gaffney T.D."/>
            <person name="Philippsen P."/>
        </authorList>
    </citation>
    <scope>NUCLEOTIDE SEQUENCE [LARGE SCALE GENOMIC DNA]</scope>
    <source>
        <strain evidence="3">ATCC 10895 / CBS 109.51 / FGSC 9923 / NRRL Y-1056</strain>
    </source>
</reference>
<dbReference type="GeneID" id="4620731"/>
<dbReference type="OrthoDB" id="496981at2759"/>
<dbReference type="SMART" id="SM00855">
    <property type="entry name" value="PGAM"/>
    <property type="match status" value="1"/>
</dbReference>
<sequence length="303" mass="33863">MRFPSAMTVFALLDRALAAQDSSAKYTALPGYFQLFPHEGAGSVAAPPAADPVNFVHAQSWEELFASVPSDAKLLIFQRHAEGLHNAAEARYGHEAWDDYWSKIDGDEYGTWVDAQLTPKGHQQASASSEHVGALVRALGMPERLYSSPLRRCLETFIEAWAPVAQYISEPVLDLYVREGLRETLGVHTCDRRVPHSQAVAAYQGHRLANSTLQLHYEPYYTEPDTLWTVAHRETTPEIRNRVTKALDRILDRPERYIFVTAHSEMMDAALHALHHPRVNHVPNAGILYLVVGHIRTPAQASG</sequence>
<dbReference type="PANTHER" id="PTHR48100">
    <property type="entry name" value="BROAD-SPECIFICITY PHOSPHATASE YOR283W-RELATED"/>
    <property type="match status" value="1"/>
</dbReference>
<dbReference type="PANTHER" id="PTHR48100:SF1">
    <property type="entry name" value="HISTIDINE PHOSPHATASE FAMILY PROTEIN-RELATED"/>
    <property type="match status" value="1"/>
</dbReference>
<feature type="signal peptide" evidence="1">
    <location>
        <begin position="1"/>
        <end position="18"/>
    </location>
</feature>
<dbReference type="FunCoup" id="Q758Q7">
    <property type="interactions" value="190"/>
</dbReference>
<dbReference type="RefSeq" id="NP_984556.1">
    <property type="nucleotide sequence ID" value="NM_209909.1"/>
</dbReference>
<dbReference type="AlphaFoldDB" id="Q758Q7"/>
<dbReference type="EMBL" id="AE016818">
    <property type="protein sequence ID" value="AAS52380.1"/>
    <property type="molecule type" value="Genomic_DNA"/>
</dbReference>